<dbReference type="Pfam" id="PF19568">
    <property type="entry name" value="Spore_III_AA"/>
    <property type="match status" value="1"/>
</dbReference>
<keyword evidence="5" id="KW-1185">Reference proteome</keyword>
<keyword evidence="1" id="KW-0547">Nucleotide-binding</keyword>
<sequence>MTEDKPRDKKSTLEKEILRYFPQTIRDVLLKADPAVLSDIEEIRLRAGKPVTLLNSDGDWFVNKEGKLTCRKENAYIADPMEITRTLELMSEKSVYAYQDEVRNGFITLRGGHRVGIAGRVVLENGMVKNIKDISGLNIRISREVPGCSGDIIRYIIHNSSDIYNTLIISPPQCGKTTLLRDIARIISDGTDRYNFKGVKVGVVDERSEIAACFKGVPQNNVGIRTDVLDGCPKTVGMDMMLRSMSPRVIITDEIGNQGDRDAILRVVNAGVKIIATAHGYGISDLKTRREVLNLMEDKIFERYIVLSNAKGPGTLEEVVDGLTMRQLVAGRQRLTG</sequence>
<dbReference type="OrthoDB" id="9768243at2"/>
<dbReference type="PANTHER" id="PTHR20953">
    <property type="entry name" value="KINASE-RELATED"/>
    <property type="match status" value="1"/>
</dbReference>
<evidence type="ECO:0000256" key="2">
    <source>
        <dbReference type="ARBA" id="ARBA00022840"/>
    </source>
</evidence>
<organism evidence="4 5">
    <name type="scientific">Clostridium thermosuccinogenes</name>
    <dbReference type="NCBI Taxonomy" id="84032"/>
    <lineage>
        <taxon>Bacteria</taxon>
        <taxon>Bacillati</taxon>
        <taxon>Bacillota</taxon>
        <taxon>Clostridia</taxon>
        <taxon>Eubacteriales</taxon>
        <taxon>Clostridiaceae</taxon>
        <taxon>Clostridium</taxon>
    </lineage>
</organism>
<comment type="caution">
    <text evidence="4">The sequence shown here is derived from an EMBL/GenBank/DDBJ whole genome shotgun (WGS) entry which is preliminary data.</text>
</comment>
<dbReference type="AlphaFoldDB" id="A0A2K2FPM8"/>
<accession>A0A2K2FPM8</accession>
<dbReference type="NCBIfam" id="TIGR02858">
    <property type="entry name" value="spore_III_AA"/>
    <property type="match status" value="1"/>
</dbReference>
<feature type="domain" description="AAA+ ATPase" evidence="3">
    <location>
        <begin position="162"/>
        <end position="307"/>
    </location>
</feature>
<dbReference type="Gene3D" id="3.40.50.300">
    <property type="entry name" value="P-loop containing nucleotide triphosphate hydrolases"/>
    <property type="match status" value="1"/>
</dbReference>
<keyword evidence="2" id="KW-0067">ATP-binding</keyword>
<dbReference type="InterPro" id="IPR045735">
    <property type="entry name" value="Spore_III_AA_AAA+_ATPase"/>
</dbReference>
<protein>
    <submittedName>
        <fullName evidence="4">Stage III sporulation protein AA</fullName>
    </submittedName>
</protein>
<dbReference type="GO" id="GO:0005524">
    <property type="term" value="F:ATP binding"/>
    <property type="evidence" value="ECO:0007669"/>
    <property type="project" value="UniProtKB-KW"/>
</dbReference>
<evidence type="ECO:0000313" key="5">
    <source>
        <dbReference type="Proteomes" id="UP000236151"/>
    </source>
</evidence>
<evidence type="ECO:0000313" key="4">
    <source>
        <dbReference type="EMBL" id="PNU00736.1"/>
    </source>
</evidence>
<reference evidence="4 5" key="1">
    <citation type="submission" date="2017-06" db="EMBL/GenBank/DDBJ databases">
        <title>Investigating the central metabolism of Clostridium thermosuccinogenes.</title>
        <authorList>
            <person name="Koendjbiharie J.G."/>
            <person name="van Kranenburg R."/>
        </authorList>
    </citation>
    <scope>NUCLEOTIDE SEQUENCE [LARGE SCALE GENOMIC DNA]</scope>
    <source>
        <strain evidence="4 5">DSM 5806</strain>
    </source>
</reference>
<name>A0A2K2FPM8_9CLOT</name>
<dbReference type="RefSeq" id="WP_103080570.1">
    <property type="nucleotide sequence ID" value="NZ_CP021850.1"/>
</dbReference>
<dbReference type="SUPFAM" id="SSF52540">
    <property type="entry name" value="P-loop containing nucleoside triphosphate hydrolases"/>
    <property type="match status" value="1"/>
</dbReference>
<dbReference type="Proteomes" id="UP000236151">
    <property type="component" value="Unassembled WGS sequence"/>
</dbReference>
<gene>
    <name evidence="4" type="primary">spoIIIAA</name>
    <name evidence="4" type="ORF">CDQ84_04730</name>
</gene>
<dbReference type="InterPro" id="IPR014217">
    <property type="entry name" value="Spore_III_AA"/>
</dbReference>
<evidence type="ECO:0000259" key="3">
    <source>
        <dbReference type="SMART" id="SM00382"/>
    </source>
</evidence>
<dbReference type="KEGG" id="cthd:CDO33_06740"/>
<dbReference type="EMBL" id="NIOJ01000007">
    <property type="protein sequence ID" value="PNU00736.1"/>
    <property type="molecule type" value="Genomic_DNA"/>
</dbReference>
<dbReference type="SMART" id="SM00382">
    <property type="entry name" value="AAA"/>
    <property type="match status" value="1"/>
</dbReference>
<evidence type="ECO:0000256" key="1">
    <source>
        <dbReference type="ARBA" id="ARBA00022741"/>
    </source>
</evidence>
<dbReference type="InterPro" id="IPR027417">
    <property type="entry name" value="P-loop_NTPase"/>
</dbReference>
<dbReference type="PANTHER" id="PTHR20953:SF3">
    <property type="entry name" value="P-LOOP CONTAINING NUCLEOSIDE TRIPHOSPHATE HYDROLASES SUPERFAMILY PROTEIN"/>
    <property type="match status" value="1"/>
</dbReference>
<proteinExistence type="predicted"/>
<dbReference type="InterPro" id="IPR003593">
    <property type="entry name" value="AAA+_ATPase"/>
</dbReference>